<evidence type="ECO:0000313" key="3">
    <source>
        <dbReference type="Proteomes" id="UP001489004"/>
    </source>
</evidence>
<feature type="region of interest" description="Disordered" evidence="1">
    <location>
        <begin position="212"/>
        <end position="247"/>
    </location>
</feature>
<organism evidence="2 3">
    <name type="scientific">[Myrmecia] bisecta</name>
    <dbReference type="NCBI Taxonomy" id="41462"/>
    <lineage>
        <taxon>Eukaryota</taxon>
        <taxon>Viridiplantae</taxon>
        <taxon>Chlorophyta</taxon>
        <taxon>core chlorophytes</taxon>
        <taxon>Trebouxiophyceae</taxon>
        <taxon>Trebouxiales</taxon>
        <taxon>Trebouxiaceae</taxon>
        <taxon>Myrmecia</taxon>
    </lineage>
</organism>
<sequence>MAATISKEDRDRATQHVHDELVKTGMQGMKPGEVEQLARGIEGFAWGKMTPASTQADYRARLQQKLISIINKWRAQQQQQIHPAQQAQQQQRQQQPGQQQQQQQQQTLAALGALSPEALAQRYAQLHAQMRQDYLPFVSNYLRLIDPRRHPTSQDLQAKQRTWQVIYQRLTRERTAHTSPVTAQELADLRSLDGKLRDHLLKVRVQQQRTQAAQQAQQAQQLQGQPAPGQPLQHALPAAQQAQQGMAQGQPAANAAVATAVAGSAPGTAPASVRAPGMAFASVSGSVPAGSATVPPSTASEAFPTHLSGGLDLRNQAPYTSMPTPPVLTPGTDLSAAGAAQDETGLVKQEPGGLQAPPAQQLLSLLRQQPAGAALEAGAAIGQLMWHSDLDTPPIPHYLQEGALPGWLSSAALPILSRSTGSVCIDSQSGPTSPASVFLGPSSLKRKASEDSDTDTLVSEHRQRLTDEVSQVGASLAGVMNVQIVNIGETDSGCLLEVQLEPPAAQQVQQAVPDAWRRLTLRISDRYPEEAPVMVFQSLRPGSAAPQADVARQVFETSISVLQAPLTLHTIADTWRSTLGSVVKGFEAHAAQAGSTLTA</sequence>
<proteinExistence type="predicted"/>
<dbReference type="Proteomes" id="UP001489004">
    <property type="component" value="Unassembled WGS sequence"/>
</dbReference>
<evidence type="ECO:0008006" key="4">
    <source>
        <dbReference type="Google" id="ProtNLM"/>
    </source>
</evidence>
<reference evidence="2 3" key="1">
    <citation type="journal article" date="2024" name="Nat. Commun.">
        <title>Phylogenomics reveals the evolutionary origins of lichenization in chlorophyte algae.</title>
        <authorList>
            <person name="Puginier C."/>
            <person name="Libourel C."/>
            <person name="Otte J."/>
            <person name="Skaloud P."/>
            <person name="Haon M."/>
            <person name="Grisel S."/>
            <person name="Petersen M."/>
            <person name="Berrin J.G."/>
            <person name="Delaux P.M."/>
            <person name="Dal Grande F."/>
            <person name="Keller J."/>
        </authorList>
    </citation>
    <scope>NUCLEOTIDE SEQUENCE [LARGE SCALE GENOMIC DNA]</scope>
    <source>
        <strain evidence="2 3">SAG 2043</strain>
    </source>
</reference>
<evidence type="ECO:0000313" key="2">
    <source>
        <dbReference type="EMBL" id="KAK9824243.1"/>
    </source>
</evidence>
<keyword evidence="3" id="KW-1185">Reference proteome</keyword>
<feature type="region of interest" description="Disordered" evidence="1">
    <location>
        <begin position="284"/>
        <end position="337"/>
    </location>
</feature>
<evidence type="ECO:0000256" key="1">
    <source>
        <dbReference type="SAM" id="MobiDB-lite"/>
    </source>
</evidence>
<dbReference type="EMBL" id="JALJOR010000002">
    <property type="protein sequence ID" value="KAK9824243.1"/>
    <property type="molecule type" value="Genomic_DNA"/>
</dbReference>
<accession>A0AAW1QS20</accession>
<feature type="region of interest" description="Disordered" evidence="1">
    <location>
        <begin position="80"/>
        <end position="104"/>
    </location>
</feature>
<gene>
    <name evidence="2" type="ORF">WJX72_008892</name>
</gene>
<feature type="region of interest" description="Disordered" evidence="1">
    <location>
        <begin position="423"/>
        <end position="456"/>
    </location>
</feature>
<feature type="compositionally biased region" description="Polar residues" evidence="1">
    <location>
        <begin position="423"/>
        <end position="435"/>
    </location>
</feature>
<dbReference type="AlphaFoldDB" id="A0AAW1QS20"/>
<name>A0AAW1QS20_9CHLO</name>
<protein>
    <recommendedName>
        <fullName evidence="4">Mediator complex subunit 15 KIX domain-containing protein</fullName>
    </recommendedName>
</protein>
<comment type="caution">
    <text evidence="2">The sequence shown here is derived from an EMBL/GenBank/DDBJ whole genome shotgun (WGS) entry which is preliminary data.</text>
</comment>